<gene>
    <name evidence="3" type="ordered locus">ACP_0748</name>
</gene>
<protein>
    <submittedName>
        <fullName evidence="3">Heptosyltransferase family protein</fullName>
    </submittedName>
</protein>
<sequence>MDPKAINHFPDVRRVLIYRLGSLGDTAVALPALHQVAKAFPNAKRMMLTNKPVHAKAPAASAVLGDSGLVHGYLSYPVGTRNVRELLGLWWRIRRFRPEWVIYLTKYRGDRELRRDETFFRLCGVSNIAGVPRGELSTPQYLPQTGLWEREGARLLRCISHLGEAAIDDLSLWDMRLTPAETAKASDVLALLQGAPFLACGPGTKAQAKDWGEENWRALLESLSSRLPGAGLVMIGAKEDGPVSDIASAGWNGPVLNLCGALSPRETAAVLQHAKCFIGPDSGPMHLAAAYGVPCVIAFASRTRPGIWFPIGEGHRILYKELECSNCDLEVCVERQRKCLTSISVEEMLQAILAVWPTRN</sequence>
<evidence type="ECO:0000313" key="3">
    <source>
        <dbReference type="EMBL" id="ACO31437.1"/>
    </source>
</evidence>
<proteinExistence type="predicted"/>
<dbReference type="eggNOG" id="COG0859">
    <property type="taxonomic scope" value="Bacteria"/>
</dbReference>
<dbReference type="PANTHER" id="PTHR30160">
    <property type="entry name" value="TETRAACYLDISACCHARIDE 4'-KINASE-RELATED"/>
    <property type="match status" value="1"/>
</dbReference>
<organism evidence="3 4">
    <name type="scientific">Acidobacterium capsulatum (strain ATCC 51196 / DSM 11244 / BCRC 80197 / JCM 7670 / NBRC 15755 / NCIMB 13165 / 161)</name>
    <dbReference type="NCBI Taxonomy" id="240015"/>
    <lineage>
        <taxon>Bacteria</taxon>
        <taxon>Pseudomonadati</taxon>
        <taxon>Acidobacteriota</taxon>
        <taxon>Terriglobia</taxon>
        <taxon>Terriglobales</taxon>
        <taxon>Acidobacteriaceae</taxon>
        <taxon>Acidobacterium</taxon>
    </lineage>
</organism>
<dbReference type="STRING" id="240015.ACP_0748"/>
<dbReference type="CDD" id="cd03789">
    <property type="entry name" value="GT9_LPS_heptosyltransferase"/>
    <property type="match status" value="1"/>
</dbReference>
<reference evidence="3 4" key="1">
    <citation type="journal article" date="2009" name="Appl. Environ. Microbiol.">
        <title>Three genomes from the phylum Acidobacteria provide insight into the lifestyles of these microorganisms in soils.</title>
        <authorList>
            <person name="Ward N.L."/>
            <person name="Challacombe J.F."/>
            <person name="Janssen P.H."/>
            <person name="Henrissat B."/>
            <person name="Coutinho P.M."/>
            <person name="Wu M."/>
            <person name="Xie G."/>
            <person name="Haft D.H."/>
            <person name="Sait M."/>
            <person name="Badger J."/>
            <person name="Barabote R.D."/>
            <person name="Bradley B."/>
            <person name="Brettin T.S."/>
            <person name="Brinkac L.M."/>
            <person name="Bruce D."/>
            <person name="Creasy T."/>
            <person name="Daugherty S.C."/>
            <person name="Davidsen T.M."/>
            <person name="DeBoy R.T."/>
            <person name="Detter J.C."/>
            <person name="Dodson R.J."/>
            <person name="Durkin A.S."/>
            <person name="Ganapathy A."/>
            <person name="Gwinn-Giglio M."/>
            <person name="Han C.S."/>
            <person name="Khouri H."/>
            <person name="Kiss H."/>
            <person name="Kothari S.P."/>
            <person name="Madupu R."/>
            <person name="Nelson K.E."/>
            <person name="Nelson W.C."/>
            <person name="Paulsen I."/>
            <person name="Penn K."/>
            <person name="Ren Q."/>
            <person name="Rosovitz M.J."/>
            <person name="Selengut J.D."/>
            <person name="Shrivastava S."/>
            <person name="Sullivan S.A."/>
            <person name="Tapia R."/>
            <person name="Thompson L.S."/>
            <person name="Watkins K.L."/>
            <person name="Yang Q."/>
            <person name="Yu C."/>
            <person name="Zafar N."/>
            <person name="Zhou L."/>
            <person name="Kuske C.R."/>
        </authorList>
    </citation>
    <scope>NUCLEOTIDE SEQUENCE [LARGE SCALE GENOMIC DNA]</scope>
    <source>
        <strain evidence="4">ATCC 51196 / DSM 11244 / BCRC 80197 / JCM 7670 / NBRC 15755 / NCIMB 13165 / 161</strain>
    </source>
</reference>
<dbReference type="Pfam" id="PF01075">
    <property type="entry name" value="Glyco_transf_9"/>
    <property type="match status" value="1"/>
</dbReference>
<dbReference type="GO" id="GO:0009244">
    <property type="term" value="P:lipopolysaccharide core region biosynthetic process"/>
    <property type="evidence" value="ECO:0007669"/>
    <property type="project" value="TreeGrafter"/>
</dbReference>
<dbReference type="SUPFAM" id="SSF53756">
    <property type="entry name" value="UDP-Glycosyltransferase/glycogen phosphorylase"/>
    <property type="match status" value="1"/>
</dbReference>
<evidence type="ECO:0000313" key="4">
    <source>
        <dbReference type="Proteomes" id="UP000002207"/>
    </source>
</evidence>
<keyword evidence="2 3" id="KW-0808">Transferase</keyword>
<evidence type="ECO:0000256" key="1">
    <source>
        <dbReference type="ARBA" id="ARBA00022676"/>
    </source>
</evidence>
<dbReference type="CAZy" id="GT9">
    <property type="family name" value="Glycosyltransferase Family 9"/>
</dbReference>
<dbReference type="OrthoDB" id="9768048at2"/>
<evidence type="ECO:0000256" key="2">
    <source>
        <dbReference type="ARBA" id="ARBA00022679"/>
    </source>
</evidence>
<dbReference type="Gene3D" id="3.40.50.2000">
    <property type="entry name" value="Glycogen Phosphorylase B"/>
    <property type="match status" value="2"/>
</dbReference>
<keyword evidence="4" id="KW-1185">Reference proteome</keyword>
<dbReference type="HOGENOM" id="CLU_038371_0_0_0"/>
<dbReference type="GO" id="GO:0005829">
    <property type="term" value="C:cytosol"/>
    <property type="evidence" value="ECO:0007669"/>
    <property type="project" value="TreeGrafter"/>
</dbReference>
<keyword evidence="1" id="KW-0328">Glycosyltransferase</keyword>
<dbReference type="AlphaFoldDB" id="C1F287"/>
<dbReference type="Proteomes" id="UP000002207">
    <property type="component" value="Chromosome"/>
</dbReference>
<name>C1F287_ACIC5</name>
<accession>C1F287</accession>
<dbReference type="KEGG" id="aca:ACP_0748"/>
<dbReference type="InParanoid" id="C1F287"/>
<dbReference type="GO" id="GO:0008713">
    <property type="term" value="F:ADP-heptose-lipopolysaccharide heptosyltransferase activity"/>
    <property type="evidence" value="ECO:0007669"/>
    <property type="project" value="TreeGrafter"/>
</dbReference>
<dbReference type="EMBL" id="CP001472">
    <property type="protein sequence ID" value="ACO31437.1"/>
    <property type="molecule type" value="Genomic_DNA"/>
</dbReference>
<dbReference type="InterPro" id="IPR051199">
    <property type="entry name" value="LPS_LOS_Heptosyltrfase"/>
</dbReference>
<dbReference type="PANTHER" id="PTHR30160:SF1">
    <property type="entry name" value="LIPOPOLYSACCHARIDE 1,2-N-ACETYLGLUCOSAMINETRANSFERASE-RELATED"/>
    <property type="match status" value="1"/>
</dbReference>
<dbReference type="InterPro" id="IPR002201">
    <property type="entry name" value="Glyco_trans_9"/>
</dbReference>